<dbReference type="SUPFAM" id="SSF160443">
    <property type="entry name" value="SMR domain-like"/>
    <property type="match status" value="1"/>
</dbReference>
<organism evidence="1 2">
    <name type="scientific">Chaetoceros tenuissimus</name>
    <dbReference type="NCBI Taxonomy" id="426638"/>
    <lineage>
        <taxon>Eukaryota</taxon>
        <taxon>Sar</taxon>
        <taxon>Stramenopiles</taxon>
        <taxon>Ochrophyta</taxon>
        <taxon>Bacillariophyta</taxon>
        <taxon>Coscinodiscophyceae</taxon>
        <taxon>Chaetocerotophycidae</taxon>
        <taxon>Chaetocerotales</taxon>
        <taxon>Chaetocerotaceae</taxon>
        <taxon>Chaetoceros</taxon>
    </lineage>
</organism>
<name>A0AAD3D038_9STRA</name>
<dbReference type="Gene3D" id="1.25.40.10">
    <property type="entry name" value="Tetratricopeptide repeat domain"/>
    <property type="match status" value="1"/>
</dbReference>
<dbReference type="Pfam" id="PF01535">
    <property type="entry name" value="PPR"/>
    <property type="match status" value="2"/>
</dbReference>
<accession>A0AAD3D038</accession>
<dbReference type="InterPro" id="IPR011990">
    <property type="entry name" value="TPR-like_helical_dom_sf"/>
</dbReference>
<evidence type="ECO:0008006" key="3">
    <source>
        <dbReference type="Google" id="ProtNLM"/>
    </source>
</evidence>
<dbReference type="AlphaFoldDB" id="A0AAD3D038"/>
<evidence type="ECO:0000313" key="1">
    <source>
        <dbReference type="EMBL" id="GFH54321.1"/>
    </source>
</evidence>
<reference evidence="1 2" key="1">
    <citation type="journal article" date="2021" name="Sci. Rep.">
        <title>The genome of the diatom Chaetoceros tenuissimus carries an ancient integrated fragment of an extant virus.</title>
        <authorList>
            <person name="Hongo Y."/>
            <person name="Kimura K."/>
            <person name="Takaki Y."/>
            <person name="Yoshida Y."/>
            <person name="Baba S."/>
            <person name="Kobayashi G."/>
            <person name="Nagasaki K."/>
            <person name="Hano T."/>
            <person name="Tomaru Y."/>
        </authorList>
    </citation>
    <scope>NUCLEOTIDE SEQUENCE [LARGE SCALE GENOMIC DNA]</scope>
    <source>
        <strain evidence="1 2">NIES-3715</strain>
    </source>
</reference>
<dbReference type="Gene3D" id="3.30.1370.110">
    <property type="match status" value="1"/>
</dbReference>
<keyword evidence="2" id="KW-1185">Reference proteome</keyword>
<gene>
    <name evidence="1" type="ORF">CTEN210_10797</name>
</gene>
<dbReference type="InterPro" id="IPR036063">
    <property type="entry name" value="Smr_dom_sf"/>
</dbReference>
<comment type="caution">
    <text evidence="1">The sequence shown here is derived from an EMBL/GenBank/DDBJ whole genome shotgun (WGS) entry which is preliminary data.</text>
</comment>
<dbReference type="EMBL" id="BLLK01000047">
    <property type="protein sequence ID" value="GFH54321.1"/>
    <property type="molecule type" value="Genomic_DNA"/>
</dbReference>
<protein>
    <recommendedName>
        <fullName evidence="3">Smr domain-containing protein</fullName>
    </recommendedName>
</protein>
<evidence type="ECO:0000313" key="2">
    <source>
        <dbReference type="Proteomes" id="UP001054902"/>
    </source>
</evidence>
<dbReference type="InterPro" id="IPR002885">
    <property type="entry name" value="PPR_rpt"/>
</dbReference>
<proteinExistence type="predicted"/>
<dbReference type="Proteomes" id="UP001054902">
    <property type="component" value="Unassembled WGS sequence"/>
</dbReference>
<sequence length="182" mass="20730">MTSRDNTNPPNKFCLNAAISACEKGGAWLEALELYEKMKTTIKPDFITMNSLLIALANADQKELAENIYKEALRDRILWPWKTDRRTGDRIMDLHQFSVEMSKIAVRNVIESFLSPKPVHDVTKDLILVVGKGYGSEDGIRMLAPNVMNLLEEEYCLKAEIDPKNEGRIIVRSDELQKFSDL</sequence>